<dbReference type="SUPFAM" id="SSF46894">
    <property type="entry name" value="C-terminal effector domain of the bipartite response regulators"/>
    <property type="match status" value="1"/>
</dbReference>
<dbReference type="InterPro" id="IPR036388">
    <property type="entry name" value="WH-like_DNA-bd_sf"/>
</dbReference>
<dbReference type="GO" id="GO:0006355">
    <property type="term" value="P:regulation of DNA-templated transcription"/>
    <property type="evidence" value="ECO:0007669"/>
    <property type="project" value="InterPro"/>
</dbReference>
<dbReference type="InterPro" id="IPR016032">
    <property type="entry name" value="Sig_transdc_resp-reg_C-effctor"/>
</dbReference>
<protein>
    <submittedName>
        <fullName evidence="1">Hypothetical phage protein</fullName>
    </submittedName>
</protein>
<dbReference type="GO" id="GO:0003677">
    <property type="term" value="F:DNA binding"/>
    <property type="evidence" value="ECO:0007669"/>
    <property type="project" value="InterPro"/>
</dbReference>
<dbReference type="Proteomes" id="UP000005726">
    <property type="component" value="Unassembled WGS sequence"/>
</dbReference>
<gene>
    <name evidence="1" type="ORF">REG_1037</name>
</gene>
<dbReference type="EMBL" id="GL379591">
    <property type="protein sequence ID" value="EFL92054.1"/>
    <property type="molecule type" value="Genomic_DNA"/>
</dbReference>
<accession>E0WST5</accession>
<dbReference type="AlphaFoldDB" id="E0WST5"/>
<sequence>MRIFDLTNVSEFHQVFPELTQAQFETAMLFCLGLSQGEIAHLRSVSYSTIKQTLEDIKVKLDFIQSITYWQYFKIRLFIFVLTRCTIEHRTK</sequence>
<evidence type="ECO:0000313" key="2">
    <source>
        <dbReference type="Proteomes" id="UP000005726"/>
    </source>
</evidence>
<keyword evidence="2" id="KW-1185">Reference proteome</keyword>
<organism evidence="1 2">
    <name type="scientific">Candidatus Regiella insecticola LSR1</name>
    <dbReference type="NCBI Taxonomy" id="663321"/>
    <lineage>
        <taxon>Bacteria</taxon>
        <taxon>Pseudomonadati</taxon>
        <taxon>Pseudomonadota</taxon>
        <taxon>Gammaproteobacteria</taxon>
        <taxon>Enterobacterales</taxon>
        <taxon>Enterobacteriaceae</taxon>
        <taxon>aphid secondary symbionts</taxon>
        <taxon>Candidatus Regiella</taxon>
    </lineage>
</organism>
<dbReference type="HOGENOM" id="CLU_184333_1_0_6"/>
<dbReference type="eggNOG" id="COG2771">
    <property type="taxonomic scope" value="Bacteria"/>
</dbReference>
<reference evidence="1" key="1">
    <citation type="journal article" date="2009" name="Environ. Microbiol.">
        <title>Dynamics of genome evolution in facultative symbionts of aphids.</title>
        <authorList>
            <person name="Degnan P.H."/>
            <person name="Leonardo T.E."/>
            <person name="Cass B.N."/>
            <person name="Hurwitz B."/>
            <person name="Stern D."/>
            <person name="Gibbs R.A."/>
            <person name="Richards S."/>
            <person name="Moran N.A."/>
        </authorList>
    </citation>
    <scope>NUCLEOTIDE SEQUENCE [LARGE SCALE GENOMIC DNA]</scope>
    <source>
        <strain evidence="1">LSR1</strain>
    </source>
</reference>
<evidence type="ECO:0000313" key="1">
    <source>
        <dbReference type="EMBL" id="EFL92054.1"/>
    </source>
</evidence>
<proteinExistence type="predicted"/>
<dbReference type="RefSeq" id="WP_006704778.1">
    <property type="nucleotide sequence ID" value="NZ_CAWLGB010000003.1"/>
</dbReference>
<name>E0WST5_9ENTR</name>
<dbReference type="Gene3D" id="1.10.10.10">
    <property type="entry name" value="Winged helix-like DNA-binding domain superfamily/Winged helix DNA-binding domain"/>
    <property type="match status" value="1"/>
</dbReference>